<feature type="transmembrane region" description="Helical" evidence="2">
    <location>
        <begin position="863"/>
        <end position="891"/>
    </location>
</feature>
<feature type="region of interest" description="Disordered" evidence="1">
    <location>
        <begin position="455"/>
        <end position="479"/>
    </location>
</feature>
<feature type="transmembrane region" description="Helical" evidence="2">
    <location>
        <begin position="180"/>
        <end position="200"/>
    </location>
</feature>
<feature type="compositionally biased region" description="Basic residues" evidence="1">
    <location>
        <begin position="467"/>
        <end position="479"/>
    </location>
</feature>
<reference evidence="5 6" key="1">
    <citation type="submission" date="2025-04" db="UniProtKB">
        <authorList>
            <consortium name="RefSeq"/>
        </authorList>
    </citation>
    <scope>IDENTIFICATION</scope>
    <source>
        <tissue evidence="5 6">Leaves</tissue>
    </source>
</reference>
<dbReference type="AlphaFoldDB" id="A0A2I4ESK9"/>
<evidence type="ECO:0000256" key="1">
    <source>
        <dbReference type="SAM" id="MobiDB-lite"/>
    </source>
</evidence>
<dbReference type="PANTHER" id="PTHR34211:SF3">
    <property type="entry name" value="CALCINEURIN-LIKE METALLO-PHOSPHOESTERASE SUPERFAMILY PROTEIN"/>
    <property type="match status" value="1"/>
</dbReference>
<proteinExistence type="predicted"/>
<dbReference type="SUPFAM" id="SSF56300">
    <property type="entry name" value="Metallo-dependent phosphatases"/>
    <property type="match status" value="1"/>
</dbReference>
<evidence type="ECO:0000313" key="5">
    <source>
        <dbReference type="RefSeq" id="XP_018822387.1"/>
    </source>
</evidence>
<dbReference type="InterPro" id="IPR004843">
    <property type="entry name" value="Calcineurin-like_PHP"/>
</dbReference>
<keyword evidence="2" id="KW-0472">Membrane</keyword>
<evidence type="ECO:0000259" key="3">
    <source>
        <dbReference type="Pfam" id="PF00149"/>
    </source>
</evidence>
<dbReference type="Pfam" id="PF00149">
    <property type="entry name" value="Metallophos"/>
    <property type="match status" value="1"/>
</dbReference>
<dbReference type="Gramene" id="Jr15_05460_p1">
    <property type="protein sequence ID" value="cds.Jr15_05460_p1"/>
    <property type="gene ID" value="Jr15_05460"/>
</dbReference>
<dbReference type="RefSeq" id="XP_018822390.1">
    <property type="nucleotide sequence ID" value="XM_018966845.2"/>
</dbReference>
<dbReference type="Proteomes" id="UP000235220">
    <property type="component" value="Chromosome 15"/>
</dbReference>
<feature type="transmembrane region" description="Helical" evidence="2">
    <location>
        <begin position="80"/>
        <end position="101"/>
    </location>
</feature>
<feature type="domain" description="Calcineurin-like phosphoesterase" evidence="3">
    <location>
        <begin position="405"/>
        <end position="613"/>
    </location>
</feature>
<protein>
    <submittedName>
        <fullName evidence="5 6">Uncharacterized protein LOC108992313</fullName>
    </submittedName>
</protein>
<accession>A0A2I4ESK9</accession>
<dbReference type="PANTHER" id="PTHR34211">
    <property type="entry name" value="CALCINEURIN-LIKE METALLO-PHOSPHOESTERASE SUPERFAMILY PROTEIN"/>
    <property type="match status" value="1"/>
</dbReference>
<feature type="transmembrane region" description="Helical" evidence="2">
    <location>
        <begin position="720"/>
        <end position="744"/>
    </location>
</feature>
<dbReference type="Gene3D" id="3.60.21.10">
    <property type="match status" value="1"/>
</dbReference>
<evidence type="ECO:0000313" key="6">
    <source>
        <dbReference type="RefSeq" id="XP_018822390.1"/>
    </source>
</evidence>
<feature type="transmembrane region" description="Helical" evidence="2">
    <location>
        <begin position="690"/>
        <end position="708"/>
    </location>
</feature>
<dbReference type="OrthoDB" id="1883418at2759"/>
<dbReference type="GeneID" id="108992313"/>
<keyword evidence="2" id="KW-1133">Transmembrane helix</keyword>
<evidence type="ECO:0000313" key="4">
    <source>
        <dbReference type="Proteomes" id="UP000235220"/>
    </source>
</evidence>
<evidence type="ECO:0000256" key="2">
    <source>
        <dbReference type="SAM" id="Phobius"/>
    </source>
</evidence>
<organism evidence="4 5">
    <name type="scientific">Juglans regia</name>
    <name type="common">English walnut</name>
    <dbReference type="NCBI Taxonomy" id="51240"/>
    <lineage>
        <taxon>Eukaryota</taxon>
        <taxon>Viridiplantae</taxon>
        <taxon>Streptophyta</taxon>
        <taxon>Embryophyta</taxon>
        <taxon>Tracheophyta</taxon>
        <taxon>Spermatophyta</taxon>
        <taxon>Magnoliopsida</taxon>
        <taxon>eudicotyledons</taxon>
        <taxon>Gunneridae</taxon>
        <taxon>Pentapetalae</taxon>
        <taxon>rosids</taxon>
        <taxon>fabids</taxon>
        <taxon>Fagales</taxon>
        <taxon>Juglandaceae</taxon>
        <taxon>Juglans</taxon>
    </lineage>
</organism>
<feature type="transmembrane region" description="Helical" evidence="2">
    <location>
        <begin position="756"/>
        <end position="776"/>
    </location>
</feature>
<sequence length="1006" mass="116832">MEALEKMKNATKDFLHAFKTKIQIRVLLQILMRFIRPTDTYLYLPELSHHAVVVAFLSSVVFISLDNINSILNDDENIHHVWWSLHLCLFGFFYFFMQPWVQFFSQPLIGKPSYASFNMWYISWLLIATVDHSMGESMRMNLSLFLTIFALSILCLLLFHTIFYGFHYMFSREVRKWPEIYWTMLQLSAVVSIACCIFLSKCKERPLGLRTFRNQVCSYLIVPDVGSEIRDHHYPKFFSGVLPAKVSTDEMHGLYSLWATFIGLYIANCIAERLPASGEEYEKINKIMKPDFLDMVPWYSGTSVDLYKTVFNIIVSVNFFLGRFDMRVLQAAAMNGVGGVPRNRRTGQDDDGDFLYELHSEKKELWFDFMADTGDGGNSTYTVARLLAQPRIDLEDSELGKLTLNRGDLLLIGGDIAYPNPSQFTYESRLFRPFEYALQSRSCAEKARMVVDKPKAPPEVFESSNQGRKRSKKHRRKQVKPYEGPQCFLIPGNHDWFDGLHTFMGYICHRSWLGGWFMPQRKSYFALKLPKGWWVFGLDLALHGDIDVYQFEFFSKLARKKVGERDSVIVMTHQPDWLLDWYEDGEHKHNISDLICNILKRKCRLRIAGDIHHYMRHERVNSGGGSDELGYVQHLLVNGCGGAFLHPTHVFRNFSKSHGVSYECKQAYPTFEKSRKLAWKNISNFRKQNWRFDFIGGIFYFILVFSMFPQCELGTVWSAFMYMVHHSYVSLGGSVLFLMAAIALTPSERSWTTRIVIGFCHFSAHLVVALILMLVFELGVETFVRIGILETSEYHSLYRSLESMLIQPTSNGNRTSLEQRTFGLYPACIKYVMSAFDVPELIAVTRRNICENGMESLSRAAAIVYYVSVFLYFWVLSTPAVSFVFGCYLYICVNWFNLHYDEAFSSLRIANYKAFTRFHIKPNGDLEVFTLAVDKVPEDWQLDSQWKQESEELSQRIKFGDQDTEELSYRREFPSKWKATASYQDPLDTVHIIDHFVIRQQDRPNS</sequence>
<keyword evidence="4" id="KW-1185">Reference proteome</keyword>
<dbReference type="RefSeq" id="XP_018822387.1">
    <property type="nucleotide sequence ID" value="XM_018966842.2"/>
</dbReference>
<name>A0A2I4ESK9_JUGRE</name>
<dbReference type="GO" id="GO:0016787">
    <property type="term" value="F:hydrolase activity"/>
    <property type="evidence" value="ECO:0007669"/>
    <property type="project" value="InterPro"/>
</dbReference>
<dbReference type="KEGG" id="jre:108992313"/>
<dbReference type="InterPro" id="IPR029052">
    <property type="entry name" value="Metallo-depent_PP-like"/>
</dbReference>
<feature type="transmembrane region" description="Helical" evidence="2">
    <location>
        <begin position="47"/>
        <end position="68"/>
    </location>
</feature>
<feature type="transmembrane region" description="Helical" evidence="2">
    <location>
        <begin position="142"/>
        <end position="168"/>
    </location>
</feature>
<gene>
    <name evidence="5 6" type="primary">LOC108992313</name>
</gene>
<keyword evidence="2" id="KW-0812">Transmembrane</keyword>